<keyword evidence="4" id="KW-1267">Proteomics identification</keyword>
<reference evidence="1" key="4">
    <citation type="submission" date="2025-08" db="UniProtKB">
        <authorList>
            <consortium name="Ensembl"/>
        </authorList>
    </citation>
    <scope>IDENTIFICATION</scope>
    <source>
        <strain evidence="1">C57BL/6J</strain>
    </source>
</reference>
<evidence type="ECO:0000313" key="3">
    <source>
        <dbReference type="Proteomes" id="UP000000589"/>
    </source>
</evidence>
<reference evidence="1" key="5">
    <citation type="submission" date="2025-09" db="UniProtKB">
        <authorList>
            <consortium name="Ensembl"/>
        </authorList>
    </citation>
    <scope>IDENTIFICATION</scope>
    <source>
        <strain evidence="1">C57BL/6J</strain>
    </source>
</reference>
<dbReference type="AlphaFoldDB" id="A0A0G2JE94"/>
<dbReference type="GeneTree" id="ENSGT01030000234627"/>
<organism evidence="1 3">
    <name type="scientific">Mus musculus</name>
    <name type="common">Mouse</name>
    <dbReference type="NCBI Taxonomy" id="10090"/>
    <lineage>
        <taxon>Eukaryota</taxon>
        <taxon>Metazoa</taxon>
        <taxon>Chordata</taxon>
        <taxon>Craniata</taxon>
        <taxon>Vertebrata</taxon>
        <taxon>Euteleostomi</taxon>
        <taxon>Mammalia</taxon>
        <taxon>Eutheria</taxon>
        <taxon>Euarchontoglires</taxon>
        <taxon>Glires</taxon>
        <taxon>Rodentia</taxon>
        <taxon>Myomorpha</taxon>
        <taxon>Muroidea</taxon>
        <taxon>Muridae</taxon>
        <taxon>Murinae</taxon>
        <taxon>Mus</taxon>
        <taxon>Mus</taxon>
    </lineage>
</organism>
<gene>
    <name evidence="1 2" type="primary">Stx2</name>
</gene>
<evidence type="ECO:0007829" key="5">
    <source>
        <dbReference type="PubMed" id="21183079"/>
    </source>
</evidence>
<reference evidence="1 3" key="1">
    <citation type="journal article" date="2009" name="PLoS Biol.">
        <title>Lineage-specific biology revealed by a finished genome assembly of the mouse.</title>
        <authorList>
            <consortium name="Mouse Genome Sequencing Consortium"/>
            <person name="Church D.M."/>
            <person name="Goodstadt L."/>
            <person name="Hillier L.W."/>
            <person name="Zody M.C."/>
            <person name="Goldstein S."/>
            <person name="She X."/>
            <person name="Bult C.J."/>
            <person name="Agarwala R."/>
            <person name="Cherry J.L."/>
            <person name="DiCuccio M."/>
            <person name="Hlavina W."/>
            <person name="Kapustin Y."/>
            <person name="Meric P."/>
            <person name="Maglott D."/>
            <person name="Birtle Z."/>
            <person name="Marques A.C."/>
            <person name="Graves T."/>
            <person name="Zhou S."/>
            <person name="Teague B."/>
            <person name="Potamousis K."/>
            <person name="Churas C."/>
            <person name="Place M."/>
            <person name="Herschleb J."/>
            <person name="Runnheim R."/>
            <person name="Forrest D."/>
            <person name="Amos-Landgraf J."/>
            <person name="Schwartz D.C."/>
            <person name="Cheng Z."/>
            <person name="Lindblad-Toh K."/>
            <person name="Eichler E.E."/>
            <person name="Ponting C.P."/>
        </authorList>
    </citation>
    <scope>NUCLEOTIDE SEQUENCE [LARGE SCALE GENOMIC DNA]</scope>
    <source>
        <strain evidence="1 3">C57BL/6J</strain>
    </source>
</reference>
<dbReference type="ProteomicsDB" id="363988"/>
<dbReference type="Antibodypedia" id="19407">
    <property type="antibodies" value="269 antibodies from 30 providers"/>
</dbReference>
<name>A0A0G2JE94_MOUSE</name>
<dbReference type="Proteomes" id="UP000000589">
    <property type="component" value="Chromosome 5"/>
</dbReference>
<dbReference type="AGR" id="MGI:108059"/>
<evidence type="ECO:0007829" key="4">
    <source>
        <dbReference type="ProteomicsDB" id="A0A0G2JE94"/>
    </source>
</evidence>
<evidence type="ECO:0000313" key="1">
    <source>
        <dbReference type="Ensembl" id="ENSMUSP00000142681.2"/>
    </source>
</evidence>
<dbReference type="MGI" id="MGI:108059">
    <property type="gene designation" value="Stx2"/>
</dbReference>
<dbReference type="SMR" id="A0A0G2JE94"/>
<reference evidence="5" key="2">
    <citation type="journal article" date="2010" name="Cell">
        <title>A tissue-specific atlas of mouse protein phosphorylation and expression.</title>
        <authorList>
            <person name="Huttlin E.L."/>
            <person name="Jedrychowski M.P."/>
            <person name="Elias J.E."/>
            <person name="Goswami T."/>
            <person name="Rad R."/>
            <person name="Beausoleil S.A."/>
            <person name="Villen J."/>
            <person name="Haas W."/>
            <person name="Sowa M.E."/>
            <person name="Gygi S.P."/>
        </authorList>
    </citation>
    <scope>IDENTIFICATION BY MASS SPECTROMETRY [LARGE SCALE ANALYSIS]</scope>
</reference>
<keyword evidence="3" id="KW-1185">Reference proteome</keyword>
<sequence length="42" mass="4897">MRDRLPDLTACRTNDDGDTAVVIVEKDHFMDGFFHQRRFEAA</sequence>
<evidence type="ECO:0000313" key="2">
    <source>
        <dbReference type="MGI" id="MGI:108059"/>
    </source>
</evidence>
<dbReference type="Ensembl" id="ENSMUST00000195906.2">
    <property type="protein sequence ID" value="ENSMUSP00000142681.2"/>
    <property type="gene ID" value="ENSMUSG00000029428.14"/>
</dbReference>
<dbReference type="jPOST" id="A0A0G2JE94"/>
<accession>A0A0G2JE94</accession>
<dbReference type="VEuPathDB" id="HostDB:ENSMUSG00000029428"/>
<protein>
    <submittedName>
        <fullName evidence="1">Syntaxin 2</fullName>
    </submittedName>
</protein>
<dbReference type="Bgee" id="ENSMUSG00000029428">
    <property type="expression patterns" value="Expressed in spermatid and 225 other cell types or tissues"/>
</dbReference>
<reference evidence="1 3" key="3">
    <citation type="journal article" date="2011" name="PLoS Biol.">
        <title>Modernizing reference genome assemblies.</title>
        <authorList>
            <person name="Church D.M."/>
            <person name="Schneider V.A."/>
            <person name="Graves T."/>
            <person name="Auger K."/>
            <person name="Cunningham F."/>
            <person name="Bouk N."/>
            <person name="Chen H.C."/>
            <person name="Agarwala R."/>
            <person name="McLaren W.M."/>
            <person name="Ritchie G.R."/>
            <person name="Albracht D."/>
            <person name="Kremitzki M."/>
            <person name="Rock S."/>
            <person name="Kotkiewicz H."/>
            <person name="Kremitzki C."/>
            <person name="Wollam A."/>
            <person name="Trani L."/>
            <person name="Fulton L."/>
            <person name="Fulton R."/>
            <person name="Matthews L."/>
            <person name="Whitehead S."/>
            <person name="Chow W."/>
            <person name="Torrance J."/>
            <person name="Dunn M."/>
            <person name="Harden G."/>
            <person name="Threadgold G."/>
            <person name="Wood J."/>
            <person name="Collins J."/>
            <person name="Heath P."/>
            <person name="Griffiths G."/>
            <person name="Pelan S."/>
            <person name="Grafham D."/>
            <person name="Eichler E.E."/>
            <person name="Weinstock G."/>
            <person name="Mardis E.R."/>
            <person name="Wilson R.K."/>
            <person name="Howe K."/>
            <person name="Flicek P."/>
            <person name="Hubbard T."/>
        </authorList>
    </citation>
    <scope>NUCLEOTIDE SEQUENCE [LARGE SCALE GENOMIC DNA]</scope>
    <source>
        <strain evidence="1 3">C57BL/6J</strain>
    </source>
</reference>
<proteinExistence type="evidence at protein level"/>
<dbReference type="ExpressionAtlas" id="A0A0G2JE94">
    <property type="expression patterns" value="baseline and differential"/>
</dbReference>